<evidence type="ECO:0000313" key="2">
    <source>
        <dbReference type="EMBL" id="CAI0402895.1"/>
    </source>
</evidence>
<name>A0AAV0J0E9_9ROSI</name>
<proteinExistence type="predicted"/>
<accession>A0AAV0J0E9</accession>
<evidence type="ECO:0000256" key="1">
    <source>
        <dbReference type="SAM" id="SignalP"/>
    </source>
</evidence>
<feature type="chain" id="PRO_5043336861" evidence="1">
    <location>
        <begin position="19"/>
        <end position="38"/>
    </location>
</feature>
<organism evidence="2 3">
    <name type="scientific">Linum tenue</name>
    <dbReference type="NCBI Taxonomy" id="586396"/>
    <lineage>
        <taxon>Eukaryota</taxon>
        <taxon>Viridiplantae</taxon>
        <taxon>Streptophyta</taxon>
        <taxon>Embryophyta</taxon>
        <taxon>Tracheophyta</taxon>
        <taxon>Spermatophyta</taxon>
        <taxon>Magnoliopsida</taxon>
        <taxon>eudicotyledons</taxon>
        <taxon>Gunneridae</taxon>
        <taxon>Pentapetalae</taxon>
        <taxon>rosids</taxon>
        <taxon>fabids</taxon>
        <taxon>Malpighiales</taxon>
        <taxon>Linaceae</taxon>
        <taxon>Linum</taxon>
    </lineage>
</organism>
<keyword evidence="3" id="KW-1185">Reference proteome</keyword>
<comment type="caution">
    <text evidence="2">The sequence shown here is derived from an EMBL/GenBank/DDBJ whole genome shotgun (WGS) entry which is preliminary data.</text>
</comment>
<dbReference type="EMBL" id="CAMGYJ010000004">
    <property type="protein sequence ID" value="CAI0402895.1"/>
    <property type="molecule type" value="Genomic_DNA"/>
</dbReference>
<protein>
    <submittedName>
        <fullName evidence="2">Uncharacterized protein</fullName>
    </submittedName>
</protein>
<sequence length="38" mass="4149">MVFPVCLPSSMVALLLYCFCCLLEREKGTKEAKGSSHG</sequence>
<evidence type="ECO:0000313" key="3">
    <source>
        <dbReference type="Proteomes" id="UP001154282"/>
    </source>
</evidence>
<dbReference type="Proteomes" id="UP001154282">
    <property type="component" value="Unassembled WGS sequence"/>
</dbReference>
<reference evidence="2" key="1">
    <citation type="submission" date="2022-08" db="EMBL/GenBank/DDBJ databases">
        <authorList>
            <person name="Gutierrez-Valencia J."/>
        </authorList>
    </citation>
    <scope>NUCLEOTIDE SEQUENCE</scope>
</reference>
<keyword evidence="1" id="KW-0732">Signal</keyword>
<dbReference type="AlphaFoldDB" id="A0AAV0J0E9"/>
<feature type="signal peptide" evidence="1">
    <location>
        <begin position="1"/>
        <end position="18"/>
    </location>
</feature>
<gene>
    <name evidence="2" type="ORF">LITE_LOCUS11819</name>
</gene>